<feature type="signal peptide" evidence="1">
    <location>
        <begin position="1"/>
        <end position="21"/>
    </location>
</feature>
<protein>
    <submittedName>
        <fullName evidence="2">Putative basic tail protein</fullName>
    </submittedName>
</protein>
<feature type="chain" id="PRO_5005516283" evidence="1">
    <location>
        <begin position="22"/>
        <end position="181"/>
    </location>
</feature>
<sequence length="181" mass="19820">MPAGILLIVTVACLAGQVAYGELKPELKRCPDKVFDDPGYSLGCTYPCKSGNPGDDTEYWGIYAEAPVCVDLENGDPSKFNHIGTCENGKCVQYKGGNLEQVWHTLPALRGQFHDCPDQSSTYPVGNCLFICKKSYQGGKDGYFYGIYLDYNQCKFKGGPGQCRSGLCIDQEIAGKYPIEN</sequence>
<name>A0A0K8R8F5_IXORI</name>
<proteinExistence type="evidence at transcript level"/>
<evidence type="ECO:0000256" key="1">
    <source>
        <dbReference type="SAM" id="SignalP"/>
    </source>
</evidence>
<accession>A0A0K8R8F5</accession>
<dbReference type="EMBL" id="GADI01006361">
    <property type="protein sequence ID" value="JAA67447.1"/>
    <property type="molecule type" value="mRNA"/>
</dbReference>
<keyword evidence="1" id="KW-0732">Signal</keyword>
<organism evidence="2">
    <name type="scientific">Ixodes ricinus</name>
    <name type="common">Common tick</name>
    <name type="synonym">Acarus ricinus</name>
    <dbReference type="NCBI Taxonomy" id="34613"/>
    <lineage>
        <taxon>Eukaryota</taxon>
        <taxon>Metazoa</taxon>
        <taxon>Ecdysozoa</taxon>
        <taxon>Arthropoda</taxon>
        <taxon>Chelicerata</taxon>
        <taxon>Arachnida</taxon>
        <taxon>Acari</taxon>
        <taxon>Parasitiformes</taxon>
        <taxon>Ixodida</taxon>
        <taxon>Ixodoidea</taxon>
        <taxon>Ixodidae</taxon>
        <taxon>Ixodinae</taxon>
        <taxon>Ixodes</taxon>
    </lineage>
</organism>
<evidence type="ECO:0000313" key="2">
    <source>
        <dbReference type="EMBL" id="JAA67447.1"/>
    </source>
</evidence>
<dbReference type="AlphaFoldDB" id="A0A0K8R8F5"/>
<reference evidence="2" key="1">
    <citation type="submission" date="2012-12" db="EMBL/GenBank/DDBJ databases">
        <title>Identification and characterization of a phenylalanine ammonia-lyase gene family in Isatis indigotica Fort.</title>
        <authorList>
            <person name="Liu Q."/>
            <person name="Chen J."/>
            <person name="Zhou X."/>
            <person name="Di P."/>
            <person name="Xiao Y."/>
            <person name="Xuan H."/>
            <person name="Zhang L."/>
            <person name="Chen W."/>
        </authorList>
    </citation>
    <scope>NUCLEOTIDE SEQUENCE</scope>
    <source>
        <tissue evidence="2">Salivary gland</tissue>
    </source>
</reference>